<name>A0AAV5R5N8_PICKL</name>
<keyword evidence="2" id="KW-0235">DNA replication</keyword>
<keyword evidence="5" id="KW-0548">Nucleotidyltransferase</keyword>
<dbReference type="GO" id="GO:0003887">
    <property type="term" value="F:DNA-directed DNA polymerase activity"/>
    <property type="evidence" value="ECO:0007669"/>
    <property type="project" value="UniProtKB-KW"/>
</dbReference>
<organism evidence="5 6">
    <name type="scientific">Pichia kluyveri</name>
    <name type="common">Yeast</name>
    <dbReference type="NCBI Taxonomy" id="36015"/>
    <lineage>
        <taxon>Eukaryota</taxon>
        <taxon>Fungi</taxon>
        <taxon>Dikarya</taxon>
        <taxon>Ascomycota</taxon>
        <taxon>Saccharomycotina</taxon>
        <taxon>Pichiomycetes</taxon>
        <taxon>Pichiales</taxon>
        <taxon>Pichiaceae</taxon>
        <taxon>Pichia</taxon>
    </lineage>
</organism>
<accession>A0AAV5R5N8</accession>
<dbReference type="EMBL" id="BTGB01000004">
    <property type="protein sequence ID" value="GMM46637.1"/>
    <property type="molecule type" value="Genomic_DNA"/>
</dbReference>
<gene>
    <name evidence="5" type="ORF">DAPK24_032120</name>
</gene>
<evidence type="ECO:0000259" key="4">
    <source>
        <dbReference type="Pfam" id="PF18018"/>
    </source>
</evidence>
<dbReference type="Pfam" id="PF18018">
    <property type="entry name" value="DNA_pol_D_N"/>
    <property type="match status" value="1"/>
</dbReference>
<proteinExistence type="inferred from homology"/>
<evidence type="ECO:0000256" key="2">
    <source>
        <dbReference type="ARBA" id="ARBA00022705"/>
    </source>
</evidence>
<dbReference type="InterPro" id="IPR007185">
    <property type="entry name" value="DNA_pol_a/d/e_bsu"/>
</dbReference>
<dbReference type="PANTHER" id="PTHR10416">
    <property type="entry name" value="DNA POLYMERASE DELTA SUBUNIT 2"/>
    <property type="match status" value="1"/>
</dbReference>
<keyword evidence="6" id="KW-1185">Reference proteome</keyword>
<dbReference type="Pfam" id="PF04042">
    <property type="entry name" value="DNA_pol_E_B"/>
    <property type="match status" value="1"/>
</dbReference>
<dbReference type="PANTHER" id="PTHR10416:SF0">
    <property type="entry name" value="DNA POLYMERASE DELTA SUBUNIT 2"/>
    <property type="match status" value="1"/>
</dbReference>
<protein>
    <submittedName>
        <fullName evidence="5">DNA-directed DNA polymerase delta subunit</fullName>
    </submittedName>
</protein>
<evidence type="ECO:0000259" key="3">
    <source>
        <dbReference type="Pfam" id="PF04042"/>
    </source>
</evidence>
<feature type="domain" description="DNA polymerase delta subunit OB-fold" evidence="4">
    <location>
        <begin position="32"/>
        <end position="186"/>
    </location>
</feature>
<dbReference type="AlphaFoldDB" id="A0AAV5R5N8"/>
<keyword evidence="5" id="KW-0239">DNA-directed DNA polymerase</keyword>
<evidence type="ECO:0000313" key="6">
    <source>
        <dbReference type="Proteomes" id="UP001378960"/>
    </source>
</evidence>
<comment type="caution">
    <text evidence="5">The sequence shown here is derived from an EMBL/GenBank/DDBJ whole genome shotgun (WGS) entry which is preliminary data.</text>
</comment>
<comment type="similarity">
    <text evidence="1">Belongs to the DNA polymerase delta/II small subunit family.</text>
</comment>
<sequence>MDQTYRNTPVYSEVIIDNIFVKTFSKRKYESQFNSLYQHRSNELKKRVMKLAMPKWNGCDINGMKTKFLPKVLDVPFSKPCFIIGTTLADMKYKPDVLKEVELSVQGHFKELNELNGKAPDSMQDIDKLRKASYSDPKTDKLWLEDESGRILLTGDLLNKKILVTGLVIGVLGMEIESGIFHVVDIMYPEAAPQKFIEPSLNKEGKLLLCSGLNVSSKSDFSKYEMLSSWICGEFGDIERISSINEMMILGNSLGVNDIQENDTEIKSNKPKKNKYIEDFNSQYEEASVKYLDDFFSKLLQSVPISLLSGINDVVESGLPKQAVHQSLFSKSSKAENFHRLTNPSFYEINGVRILATSGENIDDIMKYIIPNINVTEDPIDESITNDSRLRIIEDSLLWQIIAPTAPDTLWCYPFENSDPFTLMETPHVYVIGNQPKYETSLIELKRKNGESVTIRIIALPKFSDSNTCVLLDLQSLRCESVEFN</sequence>
<dbReference type="GO" id="GO:0043625">
    <property type="term" value="C:delta DNA polymerase complex"/>
    <property type="evidence" value="ECO:0007669"/>
    <property type="project" value="TreeGrafter"/>
</dbReference>
<dbReference type="Proteomes" id="UP001378960">
    <property type="component" value="Unassembled WGS sequence"/>
</dbReference>
<evidence type="ECO:0000313" key="5">
    <source>
        <dbReference type="EMBL" id="GMM46637.1"/>
    </source>
</evidence>
<reference evidence="5 6" key="1">
    <citation type="journal article" date="2023" name="Elife">
        <title>Identification of key yeast species and microbe-microbe interactions impacting larval growth of Drosophila in the wild.</title>
        <authorList>
            <person name="Mure A."/>
            <person name="Sugiura Y."/>
            <person name="Maeda R."/>
            <person name="Honda K."/>
            <person name="Sakurai N."/>
            <person name="Takahashi Y."/>
            <person name="Watada M."/>
            <person name="Katoh T."/>
            <person name="Gotoh A."/>
            <person name="Gotoh Y."/>
            <person name="Taniguchi I."/>
            <person name="Nakamura K."/>
            <person name="Hayashi T."/>
            <person name="Katayama T."/>
            <person name="Uemura T."/>
            <person name="Hattori Y."/>
        </authorList>
    </citation>
    <scope>NUCLEOTIDE SEQUENCE [LARGE SCALE GENOMIC DNA]</scope>
    <source>
        <strain evidence="5 6">PK-24</strain>
    </source>
</reference>
<evidence type="ECO:0000256" key="1">
    <source>
        <dbReference type="ARBA" id="ARBA00006035"/>
    </source>
</evidence>
<dbReference type="Gene3D" id="3.60.21.50">
    <property type="match status" value="1"/>
</dbReference>
<dbReference type="InterPro" id="IPR024826">
    <property type="entry name" value="DNA_pol_delta/II_ssu"/>
</dbReference>
<dbReference type="GO" id="GO:0006271">
    <property type="term" value="P:DNA strand elongation involved in DNA replication"/>
    <property type="evidence" value="ECO:0007669"/>
    <property type="project" value="TreeGrafter"/>
</dbReference>
<dbReference type="InterPro" id="IPR040663">
    <property type="entry name" value="DNA_pol_D_N"/>
</dbReference>
<keyword evidence="5" id="KW-0808">Transferase</keyword>
<dbReference type="GO" id="GO:0003677">
    <property type="term" value="F:DNA binding"/>
    <property type="evidence" value="ECO:0007669"/>
    <property type="project" value="InterPro"/>
</dbReference>
<dbReference type="Gene3D" id="2.40.50.430">
    <property type="match status" value="1"/>
</dbReference>
<feature type="domain" description="DNA polymerase alpha/delta/epsilon subunit B" evidence="3">
    <location>
        <begin position="208"/>
        <end position="438"/>
    </location>
</feature>